<dbReference type="InterPro" id="IPR055354">
    <property type="entry name" value="DUF7507"/>
</dbReference>
<dbReference type="InterPro" id="IPR036116">
    <property type="entry name" value="FN3_sf"/>
</dbReference>
<evidence type="ECO:0000256" key="2">
    <source>
        <dbReference type="ARBA" id="ARBA00022729"/>
    </source>
</evidence>
<evidence type="ECO:0000259" key="6">
    <source>
        <dbReference type="PROSITE" id="PS50853"/>
    </source>
</evidence>
<keyword evidence="4" id="KW-0472">Membrane</keyword>
<dbReference type="AlphaFoldDB" id="A0A1F5FJ06"/>
<evidence type="ECO:0000256" key="1">
    <source>
        <dbReference type="ARBA" id="ARBA00005445"/>
    </source>
</evidence>
<dbReference type="InterPro" id="IPR021884">
    <property type="entry name" value="Ice-bd_prot"/>
</dbReference>
<dbReference type="EMBL" id="MFAM01000017">
    <property type="protein sequence ID" value="OGD79550.1"/>
    <property type="molecule type" value="Genomic_DNA"/>
</dbReference>
<keyword evidence="2 5" id="KW-0732">Signal</keyword>
<comment type="similarity">
    <text evidence="1">Belongs to the ice-binding protein family.</text>
</comment>
<feature type="transmembrane region" description="Helical" evidence="4">
    <location>
        <begin position="692"/>
        <end position="711"/>
    </location>
</feature>
<feature type="compositionally biased region" description="Pro residues" evidence="3">
    <location>
        <begin position="233"/>
        <end position="251"/>
    </location>
</feature>
<feature type="transmembrane region" description="Helical" evidence="4">
    <location>
        <begin position="401"/>
        <end position="423"/>
    </location>
</feature>
<evidence type="ECO:0000313" key="8">
    <source>
        <dbReference type="Proteomes" id="UP000176682"/>
    </source>
</evidence>
<proteinExistence type="inferred from homology"/>
<dbReference type="SUPFAM" id="SSF49265">
    <property type="entry name" value="Fibronectin type III"/>
    <property type="match status" value="1"/>
</dbReference>
<comment type="caution">
    <text evidence="7">The sequence shown here is derived from an EMBL/GenBank/DDBJ whole genome shotgun (WGS) entry which is preliminary data.</text>
</comment>
<dbReference type="InterPro" id="IPR003961">
    <property type="entry name" value="FN3_dom"/>
</dbReference>
<feature type="domain" description="Fibronectin type-III" evidence="6">
    <location>
        <begin position="289"/>
        <end position="379"/>
    </location>
</feature>
<dbReference type="Pfam" id="PF24346">
    <property type="entry name" value="DUF7507"/>
    <property type="match status" value="1"/>
</dbReference>
<evidence type="ECO:0000256" key="4">
    <source>
        <dbReference type="SAM" id="Phobius"/>
    </source>
</evidence>
<dbReference type="PROSITE" id="PS50853">
    <property type="entry name" value="FN3"/>
    <property type="match status" value="1"/>
</dbReference>
<gene>
    <name evidence="7" type="ORF">A2368_02310</name>
</gene>
<evidence type="ECO:0000256" key="3">
    <source>
        <dbReference type="SAM" id="MobiDB-lite"/>
    </source>
</evidence>
<feature type="chain" id="PRO_5009518607" description="Fibronectin type-III domain-containing protein" evidence="5">
    <location>
        <begin position="27"/>
        <end position="720"/>
    </location>
</feature>
<keyword evidence="4" id="KW-0812">Transmembrane</keyword>
<keyword evidence="4" id="KW-1133">Transmembrane helix</keyword>
<feature type="signal peptide" evidence="5">
    <location>
        <begin position="1"/>
        <end position="26"/>
    </location>
</feature>
<accession>A0A1F5FJ06</accession>
<reference evidence="7 8" key="1">
    <citation type="journal article" date="2016" name="Nat. Commun.">
        <title>Thousands of microbial genomes shed light on interconnected biogeochemical processes in an aquifer system.</title>
        <authorList>
            <person name="Anantharaman K."/>
            <person name="Brown C.T."/>
            <person name="Hug L.A."/>
            <person name="Sharon I."/>
            <person name="Castelle C.J."/>
            <person name="Probst A.J."/>
            <person name="Thomas B.C."/>
            <person name="Singh A."/>
            <person name="Wilkins M.J."/>
            <person name="Karaoz U."/>
            <person name="Brodie E.L."/>
            <person name="Williams K.H."/>
            <person name="Hubbard S.S."/>
            <person name="Banfield J.F."/>
        </authorList>
    </citation>
    <scope>NUCLEOTIDE SEQUENCE [LARGE SCALE GENOMIC DNA]</scope>
</reference>
<organism evidence="7 8">
    <name type="scientific">Candidatus Collierbacteria bacterium RIFOXYB1_FULL_49_13</name>
    <dbReference type="NCBI Taxonomy" id="1817728"/>
    <lineage>
        <taxon>Bacteria</taxon>
        <taxon>Candidatus Collieribacteriota</taxon>
    </lineage>
</organism>
<dbReference type="Proteomes" id="UP000176682">
    <property type="component" value="Unassembled WGS sequence"/>
</dbReference>
<evidence type="ECO:0000256" key="5">
    <source>
        <dbReference type="SAM" id="SignalP"/>
    </source>
</evidence>
<dbReference type="Pfam" id="PF11999">
    <property type="entry name" value="Ice_binding"/>
    <property type="match status" value="1"/>
</dbReference>
<evidence type="ECO:0000313" key="7">
    <source>
        <dbReference type="EMBL" id="OGD79550.1"/>
    </source>
</evidence>
<sequence>MKRLNHFFVLLLVCCFLLTQASPAHAATAVGLGTADSFAVLAGSGITNTGTTTITGDVGSYPTTTQTGFGTVTITGTNHAGDATTQAAKTDLVTAYDDAAGQGPTNPIVADLGGQTLTPGVYNSATSVGLTGTLTLDGEGDPDAVFIIQAGSTLTTASSSQISLTNSAQACNVFWQVGSSATIGTSTHLIGTVIALTSITDDGGSTIDGRLLARNGAVTLNNSTIAKQDCAPTPTPTPTDTPTPTPTPTDTPTPTVESTSTTTSSTSTSTSSSSSGGSSSCTSSGITTVPLILDTSRVSSTSIRVSWGPYEGLNDFIVKYGFSKDDLQFNYKVSGLSTTINDLPTNQSIWVQVAATDNCAVGTFGPSVFTGGTATTLIPRFPNTGNPRLPNTGIGPSDNSIYWQILEAFFLSLLIFLLGCRIYRFSLRQFISILLLPLIFAANSNTIFAQDSPSVLYVPLIGITSVPKPLALTKPGAVTYNYAVKNFLVEVPLSDVQVVDDHCSPIKFITGDDDRDTMLDYSETWRYTCVAKLSETTQSMATATGHANNMTAIHRAYSTVVVGSADPHPLVSIVNITKVAYPLSLPYGGGKITYTYKVNNPGVVPLSDVTVTDDKCSAMSSQLGDTNGNGLLDMHEVWIYTCVAKLKQSTTNTVTVTAFAGGLKAVDDAVLTVSVNTPRFPNTGLSSSLGNLLWKIIPSMILVFTVIYLLTHKRNSRKTK</sequence>
<feature type="region of interest" description="Disordered" evidence="3">
    <location>
        <begin position="224"/>
        <end position="284"/>
    </location>
</feature>
<feature type="compositionally biased region" description="Low complexity" evidence="3">
    <location>
        <begin position="252"/>
        <end position="284"/>
    </location>
</feature>
<feature type="transmembrane region" description="Helical" evidence="4">
    <location>
        <begin position="430"/>
        <end position="449"/>
    </location>
</feature>
<protein>
    <recommendedName>
        <fullName evidence="6">Fibronectin type-III domain-containing protein</fullName>
    </recommendedName>
</protein>
<name>A0A1F5FJ06_9BACT</name>